<accession>A0ABQ9N403</accession>
<gene>
    <name evidence="1" type="ORF">P3X46_002501</name>
</gene>
<evidence type="ECO:0000313" key="2">
    <source>
        <dbReference type="Proteomes" id="UP001174677"/>
    </source>
</evidence>
<dbReference type="EMBL" id="JARPOI010000002">
    <property type="protein sequence ID" value="KAJ9187001.1"/>
    <property type="molecule type" value="Genomic_DNA"/>
</dbReference>
<feature type="non-terminal residue" evidence="1">
    <location>
        <position position="1"/>
    </location>
</feature>
<sequence>LIFRGATEPGDAVWFSVVDITSTKSKKSAAVIKEKRAWHQDYVEQLVGISIIKILVMWRELYPNFVALAGVS</sequence>
<evidence type="ECO:0000313" key="1">
    <source>
        <dbReference type="EMBL" id="KAJ9187001.1"/>
    </source>
</evidence>
<organism evidence="1 2">
    <name type="scientific">Hevea brasiliensis</name>
    <name type="common">Para rubber tree</name>
    <name type="synonym">Siphonia brasiliensis</name>
    <dbReference type="NCBI Taxonomy" id="3981"/>
    <lineage>
        <taxon>Eukaryota</taxon>
        <taxon>Viridiplantae</taxon>
        <taxon>Streptophyta</taxon>
        <taxon>Embryophyta</taxon>
        <taxon>Tracheophyta</taxon>
        <taxon>Spermatophyta</taxon>
        <taxon>Magnoliopsida</taxon>
        <taxon>eudicotyledons</taxon>
        <taxon>Gunneridae</taxon>
        <taxon>Pentapetalae</taxon>
        <taxon>rosids</taxon>
        <taxon>fabids</taxon>
        <taxon>Malpighiales</taxon>
        <taxon>Euphorbiaceae</taxon>
        <taxon>Crotonoideae</taxon>
        <taxon>Micrandreae</taxon>
        <taxon>Hevea</taxon>
    </lineage>
</organism>
<dbReference type="Proteomes" id="UP001174677">
    <property type="component" value="Chromosome 2"/>
</dbReference>
<reference evidence="1" key="1">
    <citation type="journal article" date="2023" name="Plant Biotechnol. J.">
        <title>Chromosome-level wild Hevea brasiliensis genome provides new tools for genomic-assisted breeding and valuable loci to elevate rubber yield.</title>
        <authorList>
            <person name="Cheng H."/>
            <person name="Song X."/>
            <person name="Hu Y."/>
            <person name="Wu T."/>
            <person name="Yang Q."/>
            <person name="An Z."/>
            <person name="Feng S."/>
            <person name="Deng Z."/>
            <person name="Wu W."/>
            <person name="Zeng X."/>
            <person name="Tu M."/>
            <person name="Wang X."/>
            <person name="Huang H."/>
        </authorList>
    </citation>
    <scope>NUCLEOTIDE SEQUENCE</scope>
    <source>
        <strain evidence="1">MT/VB/25A 57/8</strain>
    </source>
</reference>
<proteinExistence type="predicted"/>
<comment type="caution">
    <text evidence="1">The sequence shown here is derived from an EMBL/GenBank/DDBJ whole genome shotgun (WGS) entry which is preliminary data.</text>
</comment>
<keyword evidence="2" id="KW-1185">Reference proteome</keyword>
<name>A0ABQ9N403_HEVBR</name>
<protein>
    <submittedName>
        <fullName evidence="1">Uncharacterized protein</fullName>
    </submittedName>
</protein>